<name>A0AAV7MT91_PLEWA</name>
<proteinExistence type="predicted"/>
<dbReference type="Proteomes" id="UP001066276">
    <property type="component" value="Chromosome 9"/>
</dbReference>
<reference evidence="1" key="1">
    <citation type="journal article" date="2022" name="bioRxiv">
        <title>Sequencing and chromosome-scale assembly of the giantPleurodeles waltlgenome.</title>
        <authorList>
            <person name="Brown T."/>
            <person name="Elewa A."/>
            <person name="Iarovenko S."/>
            <person name="Subramanian E."/>
            <person name="Araus A.J."/>
            <person name="Petzold A."/>
            <person name="Susuki M."/>
            <person name="Suzuki K.-i.T."/>
            <person name="Hayashi T."/>
            <person name="Toyoda A."/>
            <person name="Oliveira C."/>
            <person name="Osipova E."/>
            <person name="Leigh N.D."/>
            <person name="Simon A."/>
            <person name="Yun M.H."/>
        </authorList>
    </citation>
    <scope>NUCLEOTIDE SEQUENCE</scope>
    <source>
        <strain evidence="1">20211129_DDA</strain>
        <tissue evidence="1">Liver</tissue>
    </source>
</reference>
<sequence length="156" mass="16975">MGKRKAVDIPTCASGPKKFKKWLTNKTSIIPNQGSRSLEDIDILKEKVEAILRDNSNSLPLQQGPPVTKIPDILKKKQQQPNSTKDIVPKMTIATTGLESPLIPFSGSDTVVNITCDLPVEDEAPRLPLSPEVVVIPMISCSNRFGPLGNDEGLCM</sequence>
<evidence type="ECO:0000313" key="1">
    <source>
        <dbReference type="EMBL" id="KAJ1106965.1"/>
    </source>
</evidence>
<keyword evidence="2" id="KW-1185">Reference proteome</keyword>
<comment type="caution">
    <text evidence="1">The sequence shown here is derived from an EMBL/GenBank/DDBJ whole genome shotgun (WGS) entry which is preliminary data.</text>
</comment>
<gene>
    <name evidence="1" type="ORF">NDU88_004363</name>
</gene>
<dbReference type="AlphaFoldDB" id="A0AAV7MT91"/>
<accession>A0AAV7MT91</accession>
<evidence type="ECO:0000313" key="2">
    <source>
        <dbReference type="Proteomes" id="UP001066276"/>
    </source>
</evidence>
<dbReference type="EMBL" id="JANPWB010000013">
    <property type="protein sequence ID" value="KAJ1106965.1"/>
    <property type="molecule type" value="Genomic_DNA"/>
</dbReference>
<organism evidence="1 2">
    <name type="scientific">Pleurodeles waltl</name>
    <name type="common">Iberian ribbed newt</name>
    <dbReference type="NCBI Taxonomy" id="8319"/>
    <lineage>
        <taxon>Eukaryota</taxon>
        <taxon>Metazoa</taxon>
        <taxon>Chordata</taxon>
        <taxon>Craniata</taxon>
        <taxon>Vertebrata</taxon>
        <taxon>Euteleostomi</taxon>
        <taxon>Amphibia</taxon>
        <taxon>Batrachia</taxon>
        <taxon>Caudata</taxon>
        <taxon>Salamandroidea</taxon>
        <taxon>Salamandridae</taxon>
        <taxon>Pleurodelinae</taxon>
        <taxon>Pleurodeles</taxon>
    </lineage>
</organism>
<protein>
    <submittedName>
        <fullName evidence="1">Uncharacterized protein</fullName>
    </submittedName>
</protein>